<dbReference type="GO" id="GO:0003712">
    <property type="term" value="F:transcription coregulator activity"/>
    <property type="evidence" value="ECO:0007669"/>
    <property type="project" value="InterPro"/>
</dbReference>
<keyword evidence="2" id="KW-0539">Nucleus</keyword>
<dbReference type="InterPro" id="IPR036529">
    <property type="entry name" value="KIX_dom_sf"/>
</dbReference>
<gene>
    <name evidence="5" type="ORF">N0F65_000624</name>
</gene>
<dbReference type="Pfam" id="PF16987">
    <property type="entry name" value="KIX_2"/>
    <property type="match status" value="1"/>
</dbReference>
<keyword evidence="6" id="KW-1185">Reference proteome</keyword>
<sequence>MGTENDCDEGNSHGPTHPQAQLHAHGVPQPTAAVNASVASVELTTATASAATTTAVSGATEAEMAVVAAASSVMHGSGAAAENIVDGEVDEQEEQQQRQWRRQVGRSLREELVRGMLEELQRISGQDNLRHLRMCASRYESFVWRKSSNQDEYMQKIERRIQSLRRQPSREEILSTAAAAAAAGVTASRAPAATEGHRECQRSRSRHSSSNASSSSNSSSNRHRSSGKSGRRSRHSHRHSTTQTTPATAASDESYFARLTEMKDEYRDEVALVFRELCRVNTVIQHSATLRRHESNNLGDFLTNLKKIIHLLEQQPDEAWGMIPARKRTLDYLDIVEDHIQRKVLPILHRLRHTYSTILTPIILNYLKNSVRFSRRL</sequence>
<dbReference type="EMBL" id="DAKRPA010000223">
    <property type="protein sequence ID" value="DAZ94992.1"/>
    <property type="molecule type" value="Genomic_DNA"/>
</dbReference>
<accession>A0AAV2YNZ0</accession>
<name>A0AAV2YNZ0_9STRA</name>
<dbReference type="Proteomes" id="UP001146120">
    <property type="component" value="Unassembled WGS sequence"/>
</dbReference>
<feature type="compositionally biased region" description="Basic residues" evidence="3">
    <location>
        <begin position="221"/>
        <end position="240"/>
    </location>
</feature>
<reference evidence="5" key="1">
    <citation type="submission" date="2022-11" db="EMBL/GenBank/DDBJ databases">
        <authorList>
            <person name="Morgan W.R."/>
            <person name="Tartar A."/>
        </authorList>
    </citation>
    <scope>NUCLEOTIDE SEQUENCE</scope>
    <source>
        <strain evidence="5">ARSEF 373</strain>
    </source>
</reference>
<feature type="compositionally biased region" description="Low complexity" evidence="3">
    <location>
        <begin position="241"/>
        <end position="250"/>
    </location>
</feature>
<organism evidence="5 6">
    <name type="scientific">Lagenidium giganteum</name>
    <dbReference type="NCBI Taxonomy" id="4803"/>
    <lineage>
        <taxon>Eukaryota</taxon>
        <taxon>Sar</taxon>
        <taxon>Stramenopiles</taxon>
        <taxon>Oomycota</taxon>
        <taxon>Peronosporomycetes</taxon>
        <taxon>Pythiales</taxon>
        <taxon>Pythiaceae</taxon>
    </lineage>
</organism>
<feature type="region of interest" description="Disordered" evidence="3">
    <location>
        <begin position="1"/>
        <end position="24"/>
    </location>
</feature>
<reference evidence="5" key="2">
    <citation type="journal article" date="2023" name="Microbiol Resour">
        <title>Decontamination and Annotation of the Draft Genome Sequence of the Oomycete Lagenidium giganteum ARSEF 373.</title>
        <authorList>
            <person name="Morgan W.R."/>
            <person name="Tartar A."/>
        </authorList>
    </citation>
    <scope>NUCLEOTIDE SEQUENCE</scope>
    <source>
        <strain evidence="5">ARSEF 373</strain>
    </source>
</reference>
<evidence type="ECO:0000256" key="3">
    <source>
        <dbReference type="SAM" id="MobiDB-lite"/>
    </source>
</evidence>
<proteinExistence type="predicted"/>
<feature type="region of interest" description="Disordered" evidence="3">
    <location>
        <begin position="185"/>
        <end position="252"/>
    </location>
</feature>
<feature type="compositionally biased region" description="Low complexity" evidence="3">
    <location>
        <begin position="185"/>
        <end position="194"/>
    </location>
</feature>
<evidence type="ECO:0000313" key="6">
    <source>
        <dbReference type="Proteomes" id="UP001146120"/>
    </source>
</evidence>
<evidence type="ECO:0000256" key="2">
    <source>
        <dbReference type="ARBA" id="ARBA00023242"/>
    </source>
</evidence>
<feature type="domain" description="Mediator complex subunit 15 KIX" evidence="4">
    <location>
        <begin position="98"/>
        <end position="169"/>
    </location>
</feature>
<comment type="subcellular location">
    <subcellularLocation>
        <location evidence="1">Nucleus</location>
    </subcellularLocation>
</comment>
<feature type="compositionally biased region" description="Low complexity" evidence="3">
    <location>
        <begin position="208"/>
        <end position="220"/>
    </location>
</feature>
<dbReference type="Gene3D" id="1.10.246.20">
    <property type="entry name" value="Coactivator CBP, KIX domain"/>
    <property type="match status" value="1"/>
</dbReference>
<dbReference type="GO" id="GO:0006355">
    <property type="term" value="P:regulation of DNA-templated transcription"/>
    <property type="evidence" value="ECO:0007669"/>
    <property type="project" value="InterPro"/>
</dbReference>
<evidence type="ECO:0000313" key="5">
    <source>
        <dbReference type="EMBL" id="DAZ94992.1"/>
    </source>
</evidence>
<dbReference type="GO" id="GO:0005634">
    <property type="term" value="C:nucleus"/>
    <property type="evidence" value="ECO:0007669"/>
    <property type="project" value="UniProtKB-SubCell"/>
</dbReference>
<dbReference type="AlphaFoldDB" id="A0AAV2YNZ0"/>
<dbReference type="InterPro" id="IPR036546">
    <property type="entry name" value="MED15_KIX"/>
</dbReference>
<evidence type="ECO:0000256" key="1">
    <source>
        <dbReference type="ARBA" id="ARBA00004123"/>
    </source>
</evidence>
<comment type="caution">
    <text evidence="5">The sequence shown here is derived from an EMBL/GenBank/DDBJ whole genome shotgun (WGS) entry which is preliminary data.</text>
</comment>
<evidence type="ECO:0000259" key="4">
    <source>
        <dbReference type="Pfam" id="PF16987"/>
    </source>
</evidence>
<protein>
    <recommendedName>
        <fullName evidence="4">Mediator complex subunit 15 KIX domain-containing protein</fullName>
    </recommendedName>
</protein>